<evidence type="ECO:0000313" key="2">
    <source>
        <dbReference type="Proteomes" id="UP000215127"/>
    </source>
</evidence>
<proteinExistence type="predicted"/>
<sequence>MTITTRHPESLFRPDLHTDRVHLRPPNKTTPHPLPIDIVFDSRQSGIHIRLALLVCHAFRSCGSADLELQIPPYIPYETAFIFTAACASSDL</sequence>
<name>A0A1X7RE68_ZYMT9</name>
<dbReference type="Proteomes" id="UP000215127">
    <property type="component" value="Chromosome 1"/>
</dbReference>
<accession>A0A1X7RE68</accession>
<evidence type="ECO:0000313" key="1">
    <source>
        <dbReference type="EMBL" id="SMQ45695.1"/>
    </source>
</evidence>
<protein>
    <submittedName>
        <fullName evidence="1">Uncharacterized protein</fullName>
    </submittedName>
</protein>
<dbReference type="AlphaFoldDB" id="A0A1X7RE68"/>
<keyword evidence="2" id="KW-1185">Reference proteome</keyword>
<reference evidence="1 2" key="1">
    <citation type="submission" date="2016-06" db="EMBL/GenBank/DDBJ databases">
        <authorList>
            <person name="Kjaerup R.B."/>
            <person name="Dalgaard T.S."/>
            <person name="Juul-Madsen H.R."/>
        </authorList>
    </citation>
    <scope>NUCLEOTIDE SEQUENCE [LARGE SCALE GENOMIC DNA]</scope>
</reference>
<organism evidence="1 2">
    <name type="scientific">Zymoseptoria tritici (strain ST99CH_3D7)</name>
    <dbReference type="NCBI Taxonomy" id="1276538"/>
    <lineage>
        <taxon>Eukaryota</taxon>
        <taxon>Fungi</taxon>
        <taxon>Dikarya</taxon>
        <taxon>Ascomycota</taxon>
        <taxon>Pezizomycotina</taxon>
        <taxon>Dothideomycetes</taxon>
        <taxon>Dothideomycetidae</taxon>
        <taxon>Mycosphaerellales</taxon>
        <taxon>Mycosphaerellaceae</taxon>
        <taxon>Zymoseptoria</taxon>
    </lineage>
</organism>
<dbReference type="EMBL" id="LT853692">
    <property type="protein sequence ID" value="SMQ45695.1"/>
    <property type="molecule type" value="Genomic_DNA"/>
</dbReference>
<gene>
    <name evidence="1" type="ORF">ZT3D7_G840</name>
</gene>